<dbReference type="Proteomes" id="UP000008947">
    <property type="component" value="Unassembled WGS sequence"/>
</dbReference>
<dbReference type="eggNOG" id="COG1464">
    <property type="taxonomic scope" value="Bacteria"/>
</dbReference>
<evidence type="ECO:0000256" key="7">
    <source>
        <dbReference type="SAM" id="Phobius"/>
    </source>
</evidence>
<keyword evidence="7" id="KW-1133">Transmembrane helix</keyword>
<evidence type="ECO:0000313" key="9">
    <source>
        <dbReference type="Proteomes" id="UP000008947"/>
    </source>
</evidence>
<protein>
    <recommendedName>
        <fullName evidence="6">Lipoprotein</fullName>
    </recommendedName>
</protein>
<reference evidence="8 9" key="1">
    <citation type="submission" date="2012-03" db="EMBL/GenBank/DDBJ databases">
        <title>The Genome Sequence of Bartonella washoensis Sb944nv.</title>
        <authorList>
            <consortium name="The Broad Institute Genome Sequencing Platform"/>
            <consortium name="The Broad Institute Genome Sequencing Center for Infectious Disease"/>
            <person name="Feldgarden M."/>
            <person name="Kirby J."/>
            <person name="Kosoy M."/>
            <person name="Birtles R."/>
            <person name="Probert W.S."/>
            <person name="Chiaraviglio L."/>
            <person name="Young S.K."/>
            <person name="Zeng Q."/>
            <person name="Gargeya S."/>
            <person name="Fitzgerald M."/>
            <person name="Haas B."/>
            <person name="Abouelleil A."/>
            <person name="Alvarado L."/>
            <person name="Arachchi H.M."/>
            <person name="Berlin A."/>
            <person name="Chapman S.B."/>
            <person name="Gearin G."/>
            <person name="Goldberg J."/>
            <person name="Griggs A."/>
            <person name="Gujja S."/>
            <person name="Hansen M."/>
            <person name="Heiman D."/>
            <person name="Howarth C."/>
            <person name="Larimer J."/>
            <person name="Lui A."/>
            <person name="MacDonald P.J.P."/>
            <person name="McCowen C."/>
            <person name="Montmayeur A."/>
            <person name="Murphy C."/>
            <person name="Neiman D."/>
            <person name="Pearson M."/>
            <person name="Priest M."/>
            <person name="Roberts A."/>
            <person name="Saif S."/>
            <person name="Shea T."/>
            <person name="Sisk P."/>
            <person name="Stolte C."/>
            <person name="Sykes S."/>
            <person name="Wortman J."/>
            <person name="Nusbaum C."/>
            <person name="Birren B."/>
        </authorList>
    </citation>
    <scope>NUCLEOTIDE SEQUENCE [LARGE SCALE GENOMIC DNA]</scope>
    <source>
        <strain evidence="8 9">Sb944nv</strain>
    </source>
</reference>
<evidence type="ECO:0000256" key="6">
    <source>
        <dbReference type="PIRNR" id="PIRNR002854"/>
    </source>
</evidence>
<dbReference type="AlphaFoldDB" id="J0Q1C4"/>
<evidence type="ECO:0000256" key="4">
    <source>
        <dbReference type="ARBA" id="ARBA00023139"/>
    </source>
</evidence>
<evidence type="ECO:0000256" key="1">
    <source>
        <dbReference type="ARBA" id="ARBA00004635"/>
    </source>
</evidence>
<dbReference type="CDD" id="cd13598">
    <property type="entry name" value="PBP2_lipoprotein_IlpA_like"/>
    <property type="match status" value="1"/>
</dbReference>
<evidence type="ECO:0000313" key="8">
    <source>
        <dbReference type="EMBL" id="EJF78796.1"/>
    </source>
</evidence>
<dbReference type="HOGENOM" id="CLU_067080_3_0_5"/>
<keyword evidence="2" id="KW-0732">Signal</keyword>
<organism evidence="8 9">
    <name type="scientific">Candidatus Bartonella washoeensis Sb944nv</name>
    <dbReference type="NCBI Taxonomy" id="1094563"/>
    <lineage>
        <taxon>Bacteria</taxon>
        <taxon>Pseudomonadati</taxon>
        <taxon>Pseudomonadota</taxon>
        <taxon>Alphaproteobacteria</taxon>
        <taxon>Hyphomicrobiales</taxon>
        <taxon>Bartonellaceae</taxon>
        <taxon>Bartonella</taxon>
    </lineage>
</organism>
<dbReference type="SUPFAM" id="SSF53850">
    <property type="entry name" value="Periplasmic binding protein-like II"/>
    <property type="match status" value="1"/>
</dbReference>
<gene>
    <name evidence="8" type="ORF">MCQ_01175</name>
</gene>
<sequence>MQSILNPSSKSLYLKEQERQTHMTLHKLSWSASIGLLLFLFAFFLSATFSMAADKSKIKLGVMEGHEATVWKVAVEQAKKTGLDIELVYFSDYALPNDAVNSGDIDANAFQHTPYLNSQIEQRGYKLSIAGYTFIAPIGVYSHKIKNIEELKDGASIGIPNDPSNGGRALLLLNSLDLIKLKDPHDILASPLDIIENPKNLKIRELDAGILGRAIDDFDIAIINTNWALVSGLNLNKDAIAWEKADNNPYNNIIVVRTSDKDASWVKKLVAAYNSEPVRAKIKEVFGTTAQTSW</sequence>
<proteinExistence type="inferred from homology"/>
<dbReference type="PANTHER" id="PTHR30429:SF1">
    <property type="entry name" value="D-METHIONINE-BINDING LIPOPROTEIN METQ-RELATED"/>
    <property type="match status" value="1"/>
</dbReference>
<dbReference type="PANTHER" id="PTHR30429">
    <property type="entry name" value="D-METHIONINE-BINDING LIPOPROTEIN METQ"/>
    <property type="match status" value="1"/>
</dbReference>
<dbReference type="NCBIfam" id="TIGR00363">
    <property type="entry name" value="MetQ/NlpA family lipoprotein"/>
    <property type="match status" value="1"/>
</dbReference>
<keyword evidence="9" id="KW-1185">Reference proteome</keyword>
<keyword evidence="7" id="KW-0812">Transmembrane</keyword>
<keyword evidence="4" id="KW-0564">Palmitate</keyword>
<evidence type="ECO:0000256" key="2">
    <source>
        <dbReference type="ARBA" id="ARBA00022729"/>
    </source>
</evidence>
<keyword evidence="3 7" id="KW-0472">Membrane</keyword>
<comment type="similarity">
    <text evidence="6">Belongs to the nlpA lipoprotein family.</text>
</comment>
<dbReference type="Gene3D" id="3.40.190.10">
    <property type="entry name" value="Periplasmic binding protein-like II"/>
    <property type="match status" value="2"/>
</dbReference>
<evidence type="ECO:0000256" key="3">
    <source>
        <dbReference type="ARBA" id="ARBA00023136"/>
    </source>
</evidence>
<dbReference type="PIRSF" id="PIRSF002854">
    <property type="entry name" value="MetQ"/>
    <property type="match status" value="1"/>
</dbReference>
<dbReference type="InterPro" id="IPR004872">
    <property type="entry name" value="Lipoprotein_NlpA"/>
</dbReference>
<dbReference type="PATRIC" id="fig|1094563.3.peg.1352"/>
<dbReference type="Pfam" id="PF03180">
    <property type="entry name" value="Lipoprotein_9"/>
    <property type="match status" value="1"/>
</dbReference>
<dbReference type="EMBL" id="AILU01000033">
    <property type="protein sequence ID" value="EJF78796.1"/>
    <property type="molecule type" value="Genomic_DNA"/>
</dbReference>
<keyword evidence="5 6" id="KW-0449">Lipoprotein</keyword>
<evidence type="ECO:0000256" key="5">
    <source>
        <dbReference type="ARBA" id="ARBA00023288"/>
    </source>
</evidence>
<comment type="subcellular location">
    <subcellularLocation>
        <location evidence="1">Membrane</location>
        <topology evidence="1">Lipid-anchor</topology>
    </subcellularLocation>
</comment>
<accession>J0Q1C4</accession>
<feature type="transmembrane region" description="Helical" evidence="7">
    <location>
        <begin position="30"/>
        <end position="53"/>
    </location>
</feature>
<dbReference type="GO" id="GO:0016020">
    <property type="term" value="C:membrane"/>
    <property type="evidence" value="ECO:0007669"/>
    <property type="project" value="UniProtKB-SubCell"/>
</dbReference>
<name>J0Q1C4_9HYPH</name>
<comment type="caution">
    <text evidence="8">The sequence shown here is derived from an EMBL/GenBank/DDBJ whole genome shotgun (WGS) entry which is preliminary data.</text>
</comment>